<protein>
    <submittedName>
        <fullName evidence="1">Uncharacterized protein</fullName>
    </submittedName>
</protein>
<organism evidence="1 2">
    <name type="scientific">Puccinia graminis f. sp. tritici</name>
    <dbReference type="NCBI Taxonomy" id="56615"/>
    <lineage>
        <taxon>Eukaryota</taxon>
        <taxon>Fungi</taxon>
        <taxon>Dikarya</taxon>
        <taxon>Basidiomycota</taxon>
        <taxon>Pucciniomycotina</taxon>
        <taxon>Pucciniomycetes</taxon>
        <taxon>Pucciniales</taxon>
        <taxon>Pucciniaceae</taxon>
        <taxon>Puccinia</taxon>
    </lineage>
</organism>
<dbReference type="AlphaFoldDB" id="A0A5B0LLL5"/>
<dbReference type="Proteomes" id="UP000324748">
    <property type="component" value="Unassembled WGS sequence"/>
</dbReference>
<name>A0A5B0LLL5_PUCGR</name>
<reference evidence="1 2" key="1">
    <citation type="submission" date="2019-05" db="EMBL/GenBank/DDBJ databases">
        <title>Emergence of the Ug99 lineage of the wheat stem rust pathogen through somatic hybridization.</title>
        <authorList>
            <person name="Li F."/>
            <person name="Upadhyaya N.M."/>
            <person name="Sperschneider J."/>
            <person name="Matny O."/>
            <person name="Nguyen-Phuc H."/>
            <person name="Mago R."/>
            <person name="Raley C."/>
            <person name="Miller M.E."/>
            <person name="Silverstein K.A.T."/>
            <person name="Henningsen E."/>
            <person name="Hirsch C.D."/>
            <person name="Visser B."/>
            <person name="Pretorius Z.A."/>
            <person name="Steffenson B.J."/>
            <person name="Schwessinger B."/>
            <person name="Dodds P.N."/>
            <person name="Figueroa M."/>
        </authorList>
    </citation>
    <scope>NUCLEOTIDE SEQUENCE [LARGE SCALE GENOMIC DNA]</scope>
    <source>
        <strain evidence="1">21-0</strain>
    </source>
</reference>
<accession>A0A5B0LLL5</accession>
<evidence type="ECO:0000313" key="1">
    <source>
        <dbReference type="EMBL" id="KAA1064508.1"/>
    </source>
</evidence>
<gene>
    <name evidence="1" type="ORF">PGT21_005827</name>
</gene>
<dbReference type="OrthoDB" id="2511329at2759"/>
<comment type="caution">
    <text evidence="1">The sequence shown here is derived from an EMBL/GenBank/DDBJ whole genome shotgun (WGS) entry which is preliminary data.</text>
</comment>
<sequence>MTIGYSFLIAGELMSGANQRANSPNQPLAVFCRFFDSLSAYADMKARPKRLNERFSPGEIMPQFQFPRRSRRFDLRNHTTIEVLQNFTGRSEELRSYVTDVKSPPRWLFFNHTAKTSTRGPSEGAEIAYPEAVWGFFRLGMKSDLINLEKAHGDHLRRSSPGLLRALYIVPYNSGDFFDSNPTYFALFQYLTQAKYVFEKCLD</sequence>
<proteinExistence type="predicted"/>
<evidence type="ECO:0000313" key="2">
    <source>
        <dbReference type="Proteomes" id="UP000324748"/>
    </source>
</evidence>
<dbReference type="EMBL" id="VSWC01000197">
    <property type="protein sequence ID" value="KAA1064508.1"/>
    <property type="molecule type" value="Genomic_DNA"/>
</dbReference>
<keyword evidence="2" id="KW-1185">Reference proteome</keyword>